<evidence type="ECO:0000256" key="1">
    <source>
        <dbReference type="SAM" id="MobiDB-lite"/>
    </source>
</evidence>
<dbReference type="EMBL" id="UYRR01031080">
    <property type="protein sequence ID" value="VDK45300.1"/>
    <property type="molecule type" value="Genomic_DNA"/>
</dbReference>
<evidence type="ECO:0000313" key="3">
    <source>
        <dbReference type="Proteomes" id="UP000267096"/>
    </source>
</evidence>
<proteinExistence type="predicted"/>
<dbReference type="AlphaFoldDB" id="A0A0M3JV35"/>
<gene>
    <name evidence="2" type="ORF">ASIM_LOCUS11540</name>
</gene>
<dbReference type="WBParaSite" id="ASIM_0001207401-mRNA-1">
    <property type="protein sequence ID" value="ASIM_0001207401-mRNA-1"/>
    <property type="gene ID" value="ASIM_0001207401"/>
</dbReference>
<feature type="region of interest" description="Disordered" evidence="1">
    <location>
        <begin position="52"/>
        <end position="129"/>
    </location>
</feature>
<sequence>MWDQLLRLSFTKNVLQNALEQPVRTSLDDNSSHARLHRHSNVIIEQLHTTDDSSCDYDNVDDDNDNADGSSSARLADVQSFHTASDNNNNDNNHDNDNSTETKGSNVIDKMTTDHGTLDADDNIVTSNNNENSSKIITRIECS</sequence>
<organism evidence="4">
    <name type="scientific">Anisakis simplex</name>
    <name type="common">Herring worm</name>
    <dbReference type="NCBI Taxonomy" id="6269"/>
    <lineage>
        <taxon>Eukaryota</taxon>
        <taxon>Metazoa</taxon>
        <taxon>Ecdysozoa</taxon>
        <taxon>Nematoda</taxon>
        <taxon>Chromadorea</taxon>
        <taxon>Rhabditida</taxon>
        <taxon>Spirurina</taxon>
        <taxon>Ascaridomorpha</taxon>
        <taxon>Ascaridoidea</taxon>
        <taxon>Anisakidae</taxon>
        <taxon>Anisakis</taxon>
        <taxon>Anisakis simplex complex</taxon>
    </lineage>
</organism>
<accession>A0A0M3JV35</accession>
<dbReference type="Proteomes" id="UP000267096">
    <property type="component" value="Unassembled WGS sequence"/>
</dbReference>
<evidence type="ECO:0000313" key="2">
    <source>
        <dbReference type="EMBL" id="VDK45300.1"/>
    </source>
</evidence>
<feature type="compositionally biased region" description="Acidic residues" evidence="1">
    <location>
        <begin position="53"/>
        <end position="66"/>
    </location>
</feature>
<name>A0A0M3JV35_ANISI</name>
<protein>
    <submittedName>
        <fullName evidence="4">Rab GTPase domain-containing protein</fullName>
    </submittedName>
</protein>
<evidence type="ECO:0000313" key="4">
    <source>
        <dbReference type="WBParaSite" id="ASIM_0001207401-mRNA-1"/>
    </source>
</evidence>
<reference evidence="4" key="1">
    <citation type="submission" date="2017-02" db="UniProtKB">
        <authorList>
            <consortium name="WormBaseParasite"/>
        </authorList>
    </citation>
    <scope>IDENTIFICATION</scope>
</reference>
<reference evidence="2 3" key="2">
    <citation type="submission" date="2018-11" db="EMBL/GenBank/DDBJ databases">
        <authorList>
            <consortium name="Pathogen Informatics"/>
        </authorList>
    </citation>
    <scope>NUCLEOTIDE SEQUENCE [LARGE SCALE GENOMIC DNA]</scope>
</reference>
<keyword evidence="3" id="KW-1185">Reference proteome</keyword>